<dbReference type="EMBL" id="JAQQAF010000004">
    <property type="protein sequence ID" value="KAJ8490699.1"/>
    <property type="molecule type" value="Genomic_DNA"/>
</dbReference>
<dbReference type="PANTHER" id="PTHR43204:SF1">
    <property type="entry name" value="ABC TRANSPORTER I FAMILY MEMBER 6, CHLOROPLASTIC"/>
    <property type="match status" value="1"/>
</dbReference>
<name>A0AAV8PL30_ENSVE</name>
<dbReference type="PANTHER" id="PTHR43204">
    <property type="entry name" value="ABC TRANSPORTER I FAMILY MEMBER 6, CHLOROPLASTIC"/>
    <property type="match status" value="1"/>
</dbReference>
<protein>
    <submittedName>
        <fullName evidence="4">Uncharacterized protein</fullName>
    </submittedName>
</protein>
<dbReference type="InterPro" id="IPR010230">
    <property type="entry name" value="FeS-cluster_ATPase_SufC"/>
</dbReference>
<sequence length="225" mass="25739">MGERDAHRRLPFHGRQTPLPERSLEDPVGGERFEGRGQAVRAGDHAWCQSHHHPRGRSWCTPLWGRMDRGNARFRRFFLAIQIMRSKIFHIHQLPLYIYTKEDSFVDDDVYIVSIVLPFYSLVTPKDAASNMNTKFLDRNVNEGFIGGEKKRNVILQLAVLEAYLAILDDIDSGLDVDALQDVAKAVNGLKPAREGGLQRDVHVIIVELVYDFRGNVSNSYLLKW</sequence>
<keyword evidence="5" id="KW-1185">Reference proteome</keyword>
<reference evidence="4 5" key="1">
    <citation type="submission" date="2022-12" db="EMBL/GenBank/DDBJ databases">
        <title>Chromosome-scale assembly of the Ensete ventricosum genome.</title>
        <authorList>
            <person name="Dussert Y."/>
            <person name="Stocks J."/>
            <person name="Wendawek A."/>
            <person name="Woldeyes F."/>
            <person name="Nichols R.A."/>
            <person name="Borrell J.S."/>
        </authorList>
    </citation>
    <scope>NUCLEOTIDE SEQUENCE [LARGE SCALE GENOMIC DNA]</scope>
    <source>
        <strain evidence="5">cv. Maze</strain>
        <tissue evidence="4">Seeds</tissue>
    </source>
</reference>
<organism evidence="4 5">
    <name type="scientific">Ensete ventricosum</name>
    <name type="common">Abyssinian banana</name>
    <name type="synonym">Musa ensete</name>
    <dbReference type="NCBI Taxonomy" id="4639"/>
    <lineage>
        <taxon>Eukaryota</taxon>
        <taxon>Viridiplantae</taxon>
        <taxon>Streptophyta</taxon>
        <taxon>Embryophyta</taxon>
        <taxon>Tracheophyta</taxon>
        <taxon>Spermatophyta</taxon>
        <taxon>Magnoliopsida</taxon>
        <taxon>Liliopsida</taxon>
        <taxon>Zingiberales</taxon>
        <taxon>Musaceae</taxon>
        <taxon>Ensete</taxon>
    </lineage>
</organism>
<evidence type="ECO:0000313" key="5">
    <source>
        <dbReference type="Proteomes" id="UP001222027"/>
    </source>
</evidence>
<dbReference type="SUPFAM" id="SSF52540">
    <property type="entry name" value="P-loop containing nucleoside triphosphate hydrolases"/>
    <property type="match status" value="1"/>
</dbReference>
<gene>
    <name evidence="4" type="ORF">OPV22_012420</name>
</gene>
<evidence type="ECO:0000313" key="4">
    <source>
        <dbReference type="EMBL" id="KAJ8490699.1"/>
    </source>
</evidence>
<dbReference type="Gene3D" id="6.10.330.10">
    <property type="match status" value="1"/>
</dbReference>
<feature type="region of interest" description="Disordered" evidence="3">
    <location>
        <begin position="1"/>
        <end position="28"/>
    </location>
</feature>
<dbReference type="InterPro" id="IPR027417">
    <property type="entry name" value="P-loop_NTPase"/>
</dbReference>
<keyword evidence="2" id="KW-0067">ATP-binding</keyword>
<dbReference type="Proteomes" id="UP001222027">
    <property type="component" value="Unassembled WGS sequence"/>
</dbReference>
<dbReference type="AlphaFoldDB" id="A0AAV8PL30"/>
<evidence type="ECO:0000256" key="3">
    <source>
        <dbReference type="SAM" id="MobiDB-lite"/>
    </source>
</evidence>
<evidence type="ECO:0000256" key="1">
    <source>
        <dbReference type="ARBA" id="ARBA00022741"/>
    </source>
</evidence>
<evidence type="ECO:0000256" key="2">
    <source>
        <dbReference type="ARBA" id="ARBA00022840"/>
    </source>
</evidence>
<comment type="caution">
    <text evidence="4">The sequence shown here is derived from an EMBL/GenBank/DDBJ whole genome shotgun (WGS) entry which is preliminary data.</text>
</comment>
<dbReference type="GO" id="GO:0005524">
    <property type="term" value="F:ATP binding"/>
    <property type="evidence" value="ECO:0007669"/>
    <property type="project" value="UniProtKB-KW"/>
</dbReference>
<proteinExistence type="predicted"/>
<accession>A0AAV8PL30</accession>
<keyword evidence="1" id="KW-0547">Nucleotide-binding</keyword>